<organism evidence="1 2">
    <name type="scientific">Circinella minor</name>
    <dbReference type="NCBI Taxonomy" id="1195481"/>
    <lineage>
        <taxon>Eukaryota</taxon>
        <taxon>Fungi</taxon>
        <taxon>Fungi incertae sedis</taxon>
        <taxon>Mucoromycota</taxon>
        <taxon>Mucoromycotina</taxon>
        <taxon>Mucoromycetes</taxon>
        <taxon>Mucorales</taxon>
        <taxon>Lichtheimiaceae</taxon>
        <taxon>Circinella</taxon>
    </lineage>
</organism>
<evidence type="ECO:0008006" key="3">
    <source>
        <dbReference type="Google" id="ProtNLM"/>
    </source>
</evidence>
<dbReference type="PANTHER" id="PTHR46579">
    <property type="entry name" value="F5/8 TYPE C DOMAIN-CONTAINING PROTEIN-RELATED"/>
    <property type="match status" value="1"/>
</dbReference>
<reference evidence="1 2" key="1">
    <citation type="submission" date="2020-12" db="EMBL/GenBank/DDBJ databases">
        <title>Metabolic potential, ecology and presence of endohyphal bacteria is reflected in genomic diversity of Mucoromycotina.</title>
        <authorList>
            <person name="Muszewska A."/>
            <person name="Okrasinska A."/>
            <person name="Steczkiewicz K."/>
            <person name="Drgas O."/>
            <person name="Orlowska M."/>
            <person name="Perlinska-Lenart U."/>
            <person name="Aleksandrzak-Piekarczyk T."/>
            <person name="Szatraj K."/>
            <person name="Zielenkiewicz U."/>
            <person name="Pilsyk S."/>
            <person name="Malc E."/>
            <person name="Mieczkowski P."/>
            <person name="Kruszewska J.S."/>
            <person name="Biernat P."/>
            <person name="Pawlowska J."/>
        </authorList>
    </citation>
    <scope>NUCLEOTIDE SEQUENCE [LARGE SCALE GENOMIC DNA]</scope>
    <source>
        <strain evidence="1 2">CBS 142.35</strain>
    </source>
</reference>
<keyword evidence="2" id="KW-1185">Reference proteome</keyword>
<accession>A0A8H7RCB3</accession>
<proteinExistence type="predicted"/>
<dbReference type="PANTHER" id="PTHR46579:SF2">
    <property type="entry name" value="C2H2-TYPE DOMAIN-CONTAINING PROTEIN"/>
    <property type="match status" value="1"/>
</dbReference>
<dbReference type="Proteomes" id="UP000646827">
    <property type="component" value="Unassembled WGS sequence"/>
</dbReference>
<sequence length="834" mass="95067">MSPTPPKHKAPKGTKICPCFNCRNLKGLAAFQRVRTVHNHMKEERKRLLTLVREPIEQGIPPVQTTATAVADMELENKDEIISADNMLPAVEVEFENSNVNHTDHNGGITNMDIDEESVAAPSIEQPFLFMAVFLVLFRVYFRITDKATSILIRFFNTLLLAFNHTYRFPTTPDTIKNHLNFDSLTNNLTYYAVCPKCHALFNRQSPIPPYCTAQQFPYHPLESKRSCCNTDFSVSLPREFVYNSLKASLDRIVNRPGYIHLAEKWKNRDVPSDMLFDIYDGNVWNDFTKLDQLSPDEHLALVTLNIDWFEPFHNANYSCENVILVGVMPGPSASHTTELNNYLAPLVDELMLLHNEGIQVTNPETGSSILVKAALIMVACDMPAARKTCGFTSPVSRRGCFKYDRTFAVDDDTKRVNFSGGYDVENYQWKSTNDVATHAAEWMTATTNKDRIEIERNYGTRWSELHRLPYFDAVRFTIIDAMHNLLLGTPKRMFNDWIDDGDLTREDLRMMKQSAGGLVLPVDFDVISPDRITAGLSGLKAAEWKSWVLIYSPFLLQDRLTVMKFQHWMKLVNACRIFLKPSITFDEIDSVHTYLVEFCQEYETIYPSKKITPNMHAHCHIKECILDYRGVYSTWLFGFERYNGILGSIATNRKGAFERTFTERFLEQTGASDYINTLITPYIDDSQKDFLLGLTNDLSTTAAATRLNIIENFDISEYIRNSVSVRHATGSERLPPNTIPNFTAPPTTKLTANIYDALVEFYKVAYGEENAAHHLRPSLMSPNPVLPYVHIFKDVKIHGYKYHSAASQSTRGSYIQALYLEYGNDEPAAYPGQ</sequence>
<dbReference type="AlphaFoldDB" id="A0A8H7RCB3"/>
<evidence type="ECO:0000313" key="2">
    <source>
        <dbReference type="Proteomes" id="UP000646827"/>
    </source>
</evidence>
<protein>
    <recommendedName>
        <fullName evidence="3">Transposase</fullName>
    </recommendedName>
</protein>
<dbReference type="EMBL" id="JAEPRB010001097">
    <property type="protein sequence ID" value="KAG2207865.1"/>
    <property type="molecule type" value="Genomic_DNA"/>
</dbReference>
<dbReference type="OrthoDB" id="3239894at2759"/>
<name>A0A8H7RCB3_9FUNG</name>
<dbReference type="Pfam" id="PF02992">
    <property type="entry name" value="Transposase_21"/>
    <property type="match status" value="1"/>
</dbReference>
<comment type="caution">
    <text evidence="1">The sequence shown here is derived from an EMBL/GenBank/DDBJ whole genome shotgun (WGS) entry which is preliminary data.</text>
</comment>
<dbReference type="InterPro" id="IPR004242">
    <property type="entry name" value="Transposase_21"/>
</dbReference>
<gene>
    <name evidence="1" type="ORF">INT45_007732</name>
</gene>
<evidence type="ECO:0000313" key="1">
    <source>
        <dbReference type="EMBL" id="KAG2207865.1"/>
    </source>
</evidence>
<feature type="non-terminal residue" evidence="1">
    <location>
        <position position="1"/>
    </location>
</feature>